<dbReference type="Proteomes" id="UP000279833">
    <property type="component" value="Unassembled WGS sequence"/>
</dbReference>
<feature type="region of interest" description="Disordered" evidence="1">
    <location>
        <begin position="141"/>
        <end position="192"/>
    </location>
</feature>
<dbReference type="PANTHER" id="PTHR12697:SF5">
    <property type="entry name" value="DEOXYHYPUSINE HYDROXYLASE"/>
    <property type="match status" value="1"/>
</dbReference>
<dbReference type="InterPro" id="IPR011989">
    <property type="entry name" value="ARM-like"/>
</dbReference>
<dbReference type="InterPro" id="IPR016024">
    <property type="entry name" value="ARM-type_fold"/>
</dbReference>
<dbReference type="InterPro" id="IPR004155">
    <property type="entry name" value="PBS_lyase_HEAT"/>
</dbReference>
<dbReference type="EMBL" id="UZAK01036146">
    <property type="protein sequence ID" value="VDP54066.1"/>
    <property type="molecule type" value="Genomic_DNA"/>
</dbReference>
<keyword evidence="3" id="KW-1185">Reference proteome</keyword>
<proteinExistence type="predicted"/>
<feature type="compositionally biased region" description="Polar residues" evidence="1">
    <location>
        <begin position="168"/>
        <end position="177"/>
    </location>
</feature>
<dbReference type="PANTHER" id="PTHR12697">
    <property type="entry name" value="PBS LYASE HEAT-LIKE PROTEIN"/>
    <property type="match status" value="1"/>
</dbReference>
<gene>
    <name evidence="2" type="ORF">SCUD_LOCUS13781</name>
</gene>
<dbReference type="SUPFAM" id="SSF48371">
    <property type="entry name" value="ARM repeat"/>
    <property type="match status" value="1"/>
</dbReference>
<dbReference type="AlphaFoldDB" id="A0A183KFI7"/>
<evidence type="ECO:0000313" key="4">
    <source>
        <dbReference type="WBParaSite" id="SCUD_0001378401-mRNA-1"/>
    </source>
</evidence>
<dbReference type="SMART" id="SM00567">
    <property type="entry name" value="EZ_HEAT"/>
    <property type="match status" value="2"/>
</dbReference>
<evidence type="ECO:0000256" key="1">
    <source>
        <dbReference type="SAM" id="MobiDB-lite"/>
    </source>
</evidence>
<organism evidence="4">
    <name type="scientific">Schistosoma curassoni</name>
    <dbReference type="NCBI Taxonomy" id="6186"/>
    <lineage>
        <taxon>Eukaryota</taxon>
        <taxon>Metazoa</taxon>
        <taxon>Spiralia</taxon>
        <taxon>Lophotrochozoa</taxon>
        <taxon>Platyhelminthes</taxon>
        <taxon>Trematoda</taxon>
        <taxon>Digenea</taxon>
        <taxon>Strigeidida</taxon>
        <taxon>Schistosomatoidea</taxon>
        <taxon>Schistosomatidae</taxon>
        <taxon>Schistosoma</taxon>
    </lineage>
</organism>
<reference evidence="2 3" key="2">
    <citation type="submission" date="2018-11" db="EMBL/GenBank/DDBJ databases">
        <authorList>
            <consortium name="Pathogen Informatics"/>
        </authorList>
    </citation>
    <scope>NUCLEOTIDE SEQUENCE [LARGE SCALE GENOMIC DNA]</scope>
    <source>
        <strain evidence="2">Dakar</strain>
        <strain evidence="3">Dakar, Senegal</strain>
    </source>
</reference>
<dbReference type="GO" id="GO:0016491">
    <property type="term" value="F:oxidoreductase activity"/>
    <property type="evidence" value="ECO:0007669"/>
    <property type="project" value="TreeGrafter"/>
</dbReference>
<protein>
    <submittedName>
        <fullName evidence="4">Deoxyhypusine hydroxylase</fullName>
    </submittedName>
</protein>
<sequence length="192" mass="21136">MTPKPVSETELREWGKCLLNPSASLVDRSRALWGLRHAAEPLALELLADFVCNYVKPSPIANDLLQHEAAYCLGQRGDPKAVPHLLQALHNDKHVTLIRHEAAEALAALSGCDGADIEVIEKALKEYVNSNIIEENQTLSRLSRDNPNSTAQSRLTREPDTARDKFRNPSSTAQSCFTGEPDTVQALTLQSE</sequence>
<accession>A0A183KFI7</accession>
<dbReference type="Gene3D" id="1.25.10.10">
    <property type="entry name" value="Leucine-rich Repeat Variant"/>
    <property type="match status" value="1"/>
</dbReference>
<dbReference type="WBParaSite" id="SCUD_0001378401-mRNA-1">
    <property type="protein sequence ID" value="SCUD_0001378401-mRNA-1"/>
    <property type="gene ID" value="SCUD_0001378401"/>
</dbReference>
<reference evidence="4" key="1">
    <citation type="submission" date="2016-06" db="UniProtKB">
        <authorList>
            <consortium name="WormBaseParasite"/>
        </authorList>
    </citation>
    <scope>IDENTIFICATION</scope>
</reference>
<evidence type="ECO:0000313" key="3">
    <source>
        <dbReference type="Proteomes" id="UP000279833"/>
    </source>
</evidence>
<dbReference type="Pfam" id="PF13646">
    <property type="entry name" value="HEAT_2"/>
    <property type="match status" value="1"/>
</dbReference>
<evidence type="ECO:0000313" key="2">
    <source>
        <dbReference type="EMBL" id="VDP54066.1"/>
    </source>
</evidence>
<dbReference type="STRING" id="6186.A0A183KFI7"/>
<feature type="compositionally biased region" description="Basic and acidic residues" evidence="1">
    <location>
        <begin position="155"/>
        <end position="167"/>
    </location>
</feature>
<feature type="compositionally biased region" description="Polar residues" evidence="1">
    <location>
        <begin position="141"/>
        <end position="154"/>
    </location>
</feature>
<name>A0A183KFI7_9TREM</name>